<gene>
    <name evidence="2" type="ORF">COB20_15845</name>
</gene>
<dbReference type="Gene3D" id="1.10.8.80">
    <property type="entry name" value="Magnesium chelatase subunit I, C-Terminal domain"/>
    <property type="match status" value="1"/>
</dbReference>
<organism evidence="2 3">
    <name type="scientific">SAR86 cluster bacterium</name>
    <dbReference type="NCBI Taxonomy" id="2030880"/>
    <lineage>
        <taxon>Bacteria</taxon>
        <taxon>Pseudomonadati</taxon>
        <taxon>Pseudomonadota</taxon>
        <taxon>Gammaproteobacteria</taxon>
        <taxon>SAR86 cluster</taxon>
    </lineage>
</organism>
<dbReference type="Proteomes" id="UP000218767">
    <property type="component" value="Unassembled WGS sequence"/>
</dbReference>
<dbReference type="GO" id="GO:0005524">
    <property type="term" value="F:ATP binding"/>
    <property type="evidence" value="ECO:0007669"/>
    <property type="project" value="InterPro"/>
</dbReference>
<dbReference type="InterPro" id="IPR011703">
    <property type="entry name" value="ATPase_AAA-3"/>
</dbReference>
<name>A0A2A4WVI8_9GAMM</name>
<dbReference type="Pfam" id="PF07726">
    <property type="entry name" value="AAA_3"/>
    <property type="match status" value="1"/>
</dbReference>
<dbReference type="SUPFAM" id="SSF52540">
    <property type="entry name" value="P-loop containing nucleoside triphosphate hydrolases"/>
    <property type="match status" value="1"/>
</dbReference>
<evidence type="ECO:0000313" key="3">
    <source>
        <dbReference type="Proteomes" id="UP000218767"/>
    </source>
</evidence>
<comment type="caution">
    <text evidence="2">The sequence shown here is derived from an EMBL/GenBank/DDBJ whole genome shotgun (WGS) entry which is preliminary data.</text>
</comment>
<dbReference type="PIRSF" id="PIRSF002849">
    <property type="entry name" value="AAA_ATPase_chaperone_MoxR_prd"/>
    <property type="match status" value="1"/>
</dbReference>
<reference evidence="3" key="1">
    <citation type="submission" date="2017-08" db="EMBL/GenBank/DDBJ databases">
        <title>A dynamic microbial community with high functional redundancy inhabits the cold, oxic subseafloor aquifer.</title>
        <authorList>
            <person name="Tully B.J."/>
            <person name="Wheat C.G."/>
            <person name="Glazer B.T."/>
            <person name="Huber J.A."/>
        </authorList>
    </citation>
    <scope>NUCLEOTIDE SEQUENCE [LARGE SCALE GENOMIC DNA]</scope>
</reference>
<sequence length="329" mass="35990">MEARVESIVESIEQPKQDDLSQLVSLLDQAHQSLAQHWLGDDFVIEVLLASIIARGHVLVVDVPGVGKTTLAKCLAQILGLDFNRIQFTNDILPADILGGSIYNANEAKFTFSPGPIFTDFLLADEINRAPTRSQSAFLQAMEEGYVAADGVNQPLSNLFTVIATQNPIDFDSTNPLPEAQLDRFLTSISLGYPDVDAELHLLGDYGESTKHDPVAILDKDSVVALRDACDEVHLHADLARYIVTLARATREDPNIKLGISPRGAMHLAAACKGYALVKGRQQVIAEDIQQLIPPVWNHRLLPRHGRDNDSAHAHELVQNIVASVPVPR</sequence>
<dbReference type="AlphaFoldDB" id="A0A2A4WVI8"/>
<dbReference type="InterPro" id="IPR027417">
    <property type="entry name" value="P-loop_NTPase"/>
</dbReference>
<evidence type="ECO:0000313" key="2">
    <source>
        <dbReference type="EMBL" id="PCI73827.1"/>
    </source>
</evidence>
<proteinExistence type="predicted"/>
<accession>A0A2A4WVI8</accession>
<dbReference type="SMART" id="SM00382">
    <property type="entry name" value="AAA"/>
    <property type="match status" value="1"/>
</dbReference>
<dbReference type="Pfam" id="PF17863">
    <property type="entry name" value="AAA_lid_2"/>
    <property type="match status" value="1"/>
</dbReference>
<dbReference type="InterPro" id="IPR050764">
    <property type="entry name" value="CbbQ/NirQ/NorQ/GpvN"/>
</dbReference>
<evidence type="ECO:0000259" key="1">
    <source>
        <dbReference type="SMART" id="SM00382"/>
    </source>
</evidence>
<dbReference type="PANTHER" id="PTHR42759:SF5">
    <property type="entry name" value="METHANOL DEHYDROGENASE REGULATOR"/>
    <property type="match status" value="1"/>
</dbReference>
<dbReference type="PANTHER" id="PTHR42759">
    <property type="entry name" value="MOXR FAMILY PROTEIN"/>
    <property type="match status" value="1"/>
</dbReference>
<dbReference type="InterPro" id="IPR041628">
    <property type="entry name" value="ChlI/MoxR_AAA_lid"/>
</dbReference>
<dbReference type="Gene3D" id="3.40.50.300">
    <property type="entry name" value="P-loop containing nucleotide triphosphate hydrolases"/>
    <property type="match status" value="1"/>
</dbReference>
<dbReference type="InterPro" id="IPR003593">
    <property type="entry name" value="AAA+_ATPase"/>
</dbReference>
<dbReference type="GO" id="GO:0016887">
    <property type="term" value="F:ATP hydrolysis activity"/>
    <property type="evidence" value="ECO:0007669"/>
    <property type="project" value="InterPro"/>
</dbReference>
<feature type="domain" description="AAA+ ATPase" evidence="1">
    <location>
        <begin position="54"/>
        <end position="195"/>
    </location>
</feature>
<dbReference type="CDD" id="cd00009">
    <property type="entry name" value="AAA"/>
    <property type="match status" value="1"/>
</dbReference>
<dbReference type="EMBL" id="NVUL01000114">
    <property type="protein sequence ID" value="PCI73827.1"/>
    <property type="molecule type" value="Genomic_DNA"/>
</dbReference>
<protein>
    <recommendedName>
        <fullName evidence="1">AAA+ ATPase domain-containing protein</fullName>
    </recommendedName>
</protein>